<dbReference type="PANTHER" id="PTHR33420">
    <property type="entry name" value="FIMBRIAL SUBUNIT ELFA-RELATED"/>
    <property type="match status" value="1"/>
</dbReference>
<dbReference type="PANTHER" id="PTHR33420:SF26">
    <property type="entry name" value="FIMBRIAL SUBUNIT"/>
    <property type="match status" value="1"/>
</dbReference>
<organism evidence="3 4">
    <name type="scientific">Pantoea dispersa</name>
    <dbReference type="NCBI Taxonomy" id="59814"/>
    <lineage>
        <taxon>Bacteria</taxon>
        <taxon>Pseudomonadati</taxon>
        <taxon>Pseudomonadota</taxon>
        <taxon>Gammaproteobacteria</taxon>
        <taxon>Enterobacterales</taxon>
        <taxon>Erwiniaceae</taxon>
        <taxon>Pantoea</taxon>
    </lineage>
</organism>
<name>A0ABY2ZUN8_9GAMM</name>
<dbReference type="EMBL" id="VICF01000009">
    <property type="protein sequence ID" value="TQC70245.1"/>
    <property type="molecule type" value="Genomic_DNA"/>
</dbReference>
<dbReference type="InterPro" id="IPR050263">
    <property type="entry name" value="Bact_Fimbrial_Adh_Pro"/>
</dbReference>
<evidence type="ECO:0000256" key="1">
    <source>
        <dbReference type="SAM" id="SignalP"/>
    </source>
</evidence>
<sequence>MKRKLTGLTLMLAALNATGPLFSHAETASTEIRISGTVQAGSGCVINNNQPITVEFGRVNIDEINGFNYLQPVPFTMNCNEIPSNSMRIQVTGTISSFHPSLLATTKANLGIAFYDPDDYNLAVNNSWYSFTYPDVPKITAAPYKRRNATLTSGDFTATALLVIELQ</sequence>
<dbReference type="Pfam" id="PF00419">
    <property type="entry name" value="Fimbrial"/>
    <property type="match status" value="1"/>
</dbReference>
<evidence type="ECO:0000313" key="3">
    <source>
        <dbReference type="EMBL" id="TQC70245.1"/>
    </source>
</evidence>
<comment type="caution">
    <text evidence="3">The sequence shown here is derived from an EMBL/GenBank/DDBJ whole genome shotgun (WGS) entry which is preliminary data.</text>
</comment>
<proteinExistence type="predicted"/>
<evidence type="ECO:0000259" key="2">
    <source>
        <dbReference type="Pfam" id="PF00419"/>
    </source>
</evidence>
<feature type="chain" id="PRO_5047114635" evidence="1">
    <location>
        <begin position="26"/>
        <end position="167"/>
    </location>
</feature>
<gene>
    <name evidence="3" type="ORF">FK492_19460</name>
</gene>
<dbReference type="InterPro" id="IPR000259">
    <property type="entry name" value="Adhesion_dom_fimbrial"/>
</dbReference>
<feature type="signal peptide" evidence="1">
    <location>
        <begin position="1"/>
        <end position="25"/>
    </location>
</feature>
<protein>
    <submittedName>
        <fullName evidence="3">Fimbrial protein</fullName>
    </submittedName>
</protein>
<keyword evidence="4" id="KW-1185">Reference proteome</keyword>
<dbReference type="Proteomes" id="UP000319715">
    <property type="component" value="Unassembled WGS sequence"/>
</dbReference>
<dbReference type="Gene3D" id="2.60.40.1090">
    <property type="entry name" value="Fimbrial-type adhesion domain"/>
    <property type="match status" value="1"/>
</dbReference>
<dbReference type="InterPro" id="IPR008966">
    <property type="entry name" value="Adhesion_dom_sf"/>
</dbReference>
<dbReference type="RefSeq" id="WP_141496840.1">
    <property type="nucleotide sequence ID" value="NZ_VICF01000009.1"/>
</dbReference>
<dbReference type="InterPro" id="IPR036937">
    <property type="entry name" value="Adhesion_dom_fimbrial_sf"/>
</dbReference>
<reference evidence="3 4" key="1">
    <citation type="submission" date="2019-06" db="EMBL/GenBank/DDBJ databases">
        <title>Pantoea dispersa Assembly.</title>
        <authorList>
            <person name="Wang J."/>
        </authorList>
    </citation>
    <scope>NUCLEOTIDE SEQUENCE [LARGE SCALE GENOMIC DNA]</scope>
    <source>
        <strain evidence="4">bio</strain>
    </source>
</reference>
<dbReference type="SUPFAM" id="SSF49401">
    <property type="entry name" value="Bacterial adhesins"/>
    <property type="match status" value="1"/>
</dbReference>
<accession>A0ABY2ZUN8</accession>
<feature type="domain" description="Fimbrial-type adhesion" evidence="2">
    <location>
        <begin position="33"/>
        <end position="166"/>
    </location>
</feature>
<evidence type="ECO:0000313" key="4">
    <source>
        <dbReference type="Proteomes" id="UP000319715"/>
    </source>
</evidence>
<keyword evidence="1" id="KW-0732">Signal</keyword>